<proteinExistence type="inferred from homology"/>
<evidence type="ECO:0000313" key="6">
    <source>
        <dbReference type="Proteomes" id="UP000199502"/>
    </source>
</evidence>
<dbReference type="PANTHER" id="PTHR30290">
    <property type="entry name" value="PERIPLASMIC BINDING COMPONENT OF ABC TRANSPORTER"/>
    <property type="match status" value="1"/>
</dbReference>
<dbReference type="RefSeq" id="WP_090742050.1">
    <property type="nucleotide sequence ID" value="NZ_FMVT01000004.1"/>
</dbReference>
<dbReference type="PIRSF" id="PIRSF002741">
    <property type="entry name" value="MppA"/>
    <property type="match status" value="1"/>
</dbReference>
<evidence type="ECO:0000256" key="3">
    <source>
        <dbReference type="SAM" id="SignalP"/>
    </source>
</evidence>
<dbReference type="InterPro" id="IPR039424">
    <property type="entry name" value="SBP_5"/>
</dbReference>
<evidence type="ECO:0000256" key="2">
    <source>
        <dbReference type="ARBA" id="ARBA00005695"/>
    </source>
</evidence>
<accession>A0A1G5FXC7</accession>
<dbReference type="GO" id="GO:0043190">
    <property type="term" value="C:ATP-binding cassette (ABC) transporter complex"/>
    <property type="evidence" value="ECO:0007669"/>
    <property type="project" value="InterPro"/>
</dbReference>
<dbReference type="InterPro" id="IPR030678">
    <property type="entry name" value="Peptide/Ni-bd"/>
</dbReference>
<dbReference type="GO" id="GO:1904680">
    <property type="term" value="F:peptide transmembrane transporter activity"/>
    <property type="evidence" value="ECO:0007669"/>
    <property type="project" value="TreeGrafter"/>
</dbReference>
<dbReference type="Proteomes" id="UP000199502">
    <property type="component" value="Unassembled WGS sequence"/>
</dbReference>
<comment type="similarity">
    <text evidence="2">Belongs to the bacterial solute-binding protein 5 family.</text>
</comment>
<dbReference type="GO" id="GO:0015833">
    <property type="term" value="P:peptide transport"/>
    <property type="evidence" value="ECO:0007669"/>
    <property type="project" value="TreeGrafter"/>
</dbReference>
<dbReference type="OrthoDB" id="9803988at2"/>
<keyword evidence="6" id="KW-1185">Reference proteome</keyword>
<evidence type="ECO:0000259" key="4">
    <source>
        <dbReference type="Pfam" id="PF00496"/>
    </source>
</evidence>
<dbReference type="AlphaFoldDB" id="A0A1G5FXC7"/>
<comment type="subcellular location">
    <subcellularLocation>
        <location evidence="1">Periplasm</location>
    </subcellularLocation>
</comment>
<dbReference type="STRING" id="336292.SAMN05660710_01584"/>
<organism evidence="5 6">
    <name type="scientific">Paracoccus tibetensis</name>
    <dbReference type="NCBI Taxonomy" id="336292"/>
    <lineage>
        <taxon>Bacteria</taxon>
        <taxon>Pseudomonadati</taxon>
        <taxon>Pseudomonadota</taxon>
        <taxon>Alphaproteobacteria</taxon>
        <taxon>Rhodobacterales</taxon>
        <taxon>Paracoccaceae</taxon>
        <taxon>Paracoccus</taxon>
    </lineage>
</organism>
<name>A0A1G5FXC7_9RHOB</name>
<dbReference type="Gene3D" id="3.10.105.10">
    <property type="entry name" value="Dipeptide-binding Protein, Domain 3"/>
    <property type="match status" value="1"/>
</dbReference>
<dbReference type="SUPFAM" id="SSF53850">
    <property type="entry name" value="Periplasmic binding protein-like II"/>
    <property type="match status" value="1"/>
</dbReference>
<reference evidence="5 6" key="1">
    <citation type="submission" date="2016-10" db="EMBL/GenBank/DDBJ databases">
        <authorList>
            <person name="de Groot N.N."/>
        </authorList>
    </citation>
    <scope>NUCLEOTIDE SEQUENCE [LARGE SCALE GENOMIC DNA]</scope>
    <source>
        <strain evidence="5 6">CGMCC 1.8925</strain>
    </source>
</reference>
<gene>
    <name evidence="5" type="ORF">SAMN05660710_01584</name>
</gene>
<sequence>MRLHRRRLLQVGALGMAGSLLSAPALWAQNSSNVIRIAVSAGGPRSVDPNQTTQGADNWSTEQMFEQLVRPRDGQFATTDDEYVPTLATSWEASDDGLTWVFQIRQGVQFHKGFGEMTAEDVVHSFNRARFDGVNTAVMGNIADVQASGDYEVTFTLTGPDPLFLGSTVFQNGASIVSKRAEEEKGEGFNTDSIGTGPYQLDRFDIENGVFLSRFEDYWDGPANIERVECLYIADTTAQTLALISGDVDIIEAVRAPGWVDQIRQRDSSLLVDMTNPGSFMTLHFNLNVAPFDNPLVRKAIATSISSEIVANAMAPMGQPTFTLSPPEYPTGWAHDELPEELRYDHDPEAARELLREAGFPNGIEFTANTSQREDYRSSMLIVQELMRASGINMRLNIMDHSAYHGSNRQDQNTLALHAASFPPVALDYMMRYLSTGAEVKPDGSGGTNYSHYGITIPGVDDELAAMQRATTMEEYTEIGRGIELKLQEDLPVMGLMTLGFTAIRNPRVDLGYEVESGYARWRFHRATKA</sequence>
<keyword evidence="3" id="KW-0732">Signal</keyword>
<dbReference type="Pfam" id="PF00496">
    <property type="entry name" value="SBP_bac_5"/>
    <property type="match status" value="1"/>
</dbReference>
<feature type="chain" id="PRO_5011579687" evidence="3">
    <location>
        <begin position="29"/>
        <end position="530"/>
    </location>
</feature>
<evidence type="ECO:0000313" key="5">
    <source>
        <dbReference type="EMBL" id="SCY43208.1"/>
    </source>
</evidence>
<protein>
    <submittedName>
        <fullName evidence="5">Peptide/nickel transport system substrate-binding protein</fullName>
    </submittedName>
</protein>
<dbReference type="InterPro" id="IPR000914">
    <property type="entry name" value="SBP_5_dom"/>
</dbReference>
<dbReference type="EMBL" id="FMVT01000004">
    <property type="protein sequence ID" value="SCY43208.1"/>
    <property type="molecule type" value="Genomic_DNA"/>
</dbReference>
<dbReference type="Gene3D" id="3.40.190.10">
    <property type="entry name" value="Periplasmic binding protein-like II"/>
    <property type="match status" value="1"/>
</dbReference>
<feature type="signal peptide" evidence="3">
    <location>
        <begin position="1"/>
        <end position="28"/>
    </location>
</feature>
<feature type="domain" description="Solute-binding protein family 5" evidence="4">
    <location>
        <begin position="82"/>
        <end position="418"/>
    </location>
</feature>
<dbReference type="GO" id="GO:0030288">
    <property type="term" value="C:outer membrane-bounded periplasmic space"/>
    <property type="evidence" value="ECO:0007669"/>
    <property type="project" value="UniProtKB-ARBA"/>
</dbReference>
<evidence type="ECO:0000256" key="1">
    <source>
        <dbReference type="ARBA" id="ARBA00004418"/>
    </source>
</evidence>